<protein>
    <submittedName>
        <fullName evidence="9">ABC transporter</fullName>
    </submittedName>
</protein>
<evidence type="ECO:0000259" key="8">
    <source>
        <dbReference type="PROSITE" id="PS50893"/>
    </source>
</evidence>
<dbReference type="EMBL" id="BDQX01000243">
    <property type="protein sequence ID" value="GBG09682.1"/>
    <property type="molecule type" value="Genomic_DNA"/>
</dbReference>
<dbReference type="GO" id="GO:0043190">
    <property type="term" value="C:ATP-binding cassette (ABC) transporter complex"/>
    <property type="evidence" value="ECO:0007669"/>
    <property type="project" value="TreeGrafter"/>
</dbReference>
<organism evidence="9 10">
    <name type="scientific">Paenibacillus agaridevorans</name>
    <dbReference type="NCBI Taxonomy" id="171404"/>
    <lineage>
        <taxon>Bacteria</taxon>
        <taxon>Bacillati</taxon>
        <taxon>Bacillota</taxon>
        <taxon>Bacilli</taxon>
        <taxon>Bacillales</taxon>
        <taxon>Paenibacillaceae</taxon>
        <taxon>Paenibacillus</taxon>
    </lineage>
</organism>
<accession>A0A2R5ESL7</accession>
<dbReference type="CDD" id="cd03225">
    <property type="entry name" value="ABC_cobalt_CbiO_domain1"/>
    <property type="match status" value="1"/>
</dbReference>
<comment type="similarity">
    <text evidence="1">Belongs to the ABC transporter superfamily.</text>
</comment>
<evidence type="ECO:0000313" key="10">
    <source>
        <dbReference type="Proteomes" id="UP000245202"/>
    </source>
</evidence>
<reference evidence="9 10" key="1">
    <citation type="submission" date="2017-08" db="EMBL/GenBank/DDBJ databases">
        <title>Substantial Increase in Enzyme Production by Combined Drug-Resistance Mutations in Paenibacillus agaridevorans.</title>
        <authorList>
            <person name="Tanaka Y."/>
            <person name="Funane K."/>
            <person name="Hosaka T."/>
            <person name="Shiwa Y."/>
            <person name="Fujita N."/>
            <person name="Miyazaki T."/>
            <person name="Yoshikawa H."/>
            <person name="Murakami K."/>
            <person name="Kasahara K."/>
            <person name="Inaoka T."/>
            <person name="Hiraga Y."/>
            <person name="Ochi K."/>
        </authorList>
    </citation>
    <scope>NUCLEOTIDE SEQUENCE [LARGE SCALE GENOMIC DNA]</scope>
    <source>
        <strain evidence="9 10">T-3040</strain>
    </source>
</reference>
<dbReference type="Gene3D" id="3.40.50.300">
    <property type="entry name" value="P-loop containing nucleotide triphosphate hydrolases"/>
    <property type="match status" value="1"/>
</dbReference>
<keyword evidence="5" id="KW-0067">ATP-binding</keyword>
<evidence type="ECO:0000256" key="6">
    <source>
        <dbReference type="ARBA" id="ARBA00022967"/>
    </source>
</evidence>
<dbReference type="InterPro" id="IPR003439">
    <property type="entry name" value="ABC_transporter-like_ATP-bd"/>
</dbReference>
<proteinExistence type="inferred from homology"/>
<dbReference type="InterPro" id="IPR050095">
    <property type="entry name" value="ECF_ABC_transporter_ATP-bd"/>
</dbReference>
<feature type="domain" description="ABC transporter" evidence="8">
    <location>
        <begin position="7"/>
        <end position="237"/>
    </location>
</feature>
<keyword evidence="6" id="KW-1278">Translocase</keyword>
<dbReference type="RefSeq" id="WP_108994348.1">
    <property type="nucleotide sequence ID" value="NZ_BDQX01000243.1"/>
</dbReference>
<evidence type="ECO:0000256" key="1">
    <source>
        <dbReference type="ARBA" id="ARBA00005417"/>
    </source>
</evidence>
<dbReference type="PROSITE" id="PS50893">
    <property type="entry name" value="ABC_TRANSPORTER_2"/>
    <property type="match status" value="1"/>
</dbReference>
<name>A0A2R5ESL7_9BACL</name>
<dbReference type="InterPro" id="IPR003593">
    <property type="entry name" value="AAA+_ATPase"/>
</dbReference>
<dbReference type="InterPro" id="IPR015856">
    <property type="entry name" value="ABC_transpr_CbiO/EcfA_su"/>
</dbReference>
<evidence type="ECO:0000256" key="4">
    <source>
        <dbReference type="ARBA" id="ARBA00022741"/>
    </source>
</evidence>
<dbReference type="Proteomes" id="UP000245202">
    <property type="component" value="Unassembled WGS sequence"/>
</dbReference>
<dbReference type="PANTHER" id="PTHR43553:SF2">
    <property type="entry name" value="PEPTIDE EXPORT ATP-BINDING PROTEIN YYDI-RELATED"/>
    <property type="match status" value="1"/>
</dbReference>
<evidence type="ECO:0000313" key="9">
    <source>
        <dbReference type="EMBL" id="GBG09682.1"/>
    </source>
</evidence>
<evidence type="ECO:0000256" key="3">
    <source>
        <dbReference type="ARBA" id="ARBA00022475"/>
    </source>
</evidence>
<dbReference type="PANTHER" id="PTHR43553">
    <property type="entry name" value="HEAVY METAL TRANSPORTER"/>
    <property type="match status" value="1"/>
</dbReference>
<keyword evidence="3" id="KW-1003">Cell membrane</keyword>
<evidence type="ECO:0000256" key="7">
    <source>
        <dbReference type="ARBA" id="ARBA00023136"/>
    </source>
</evidence>
<dbReference type="GO" id="GO:0016887">
    <property type="term" value="F:ATP hydrolysis activity"/>
    <property type="evidence" value="ECO:0007669"/>
    <property type="project" value="InterPro"/>
</dbReference>
<comment type="caution">
    <text evidence="9">The sequence shown here is derived from an EMBL/GenBank/DDBJ whole genome shotgun (WGS) entry which is preliminary data.</text>
</comment>
<dbReference type="GO" id="GO:0042626">
    <property type="term" value="F:ATPase-coupled transmembrane transporter activity"/>
    <property type="evidence" value="ECO:0007669"/>
    <property type="project" value="TreeGrafter"/>
</dbReference>
<gene>
    <name evidence="9" type="ORF">PAT3040_04340</name>
</gene>
<keyword evidence="10" id="KW-1185">Reference proteome</keyword>
<dbReference type="SUPFAM" id="SSF52540">
    <property type="entry name" value="P-loop containing nucleoside triphosphate hydrolases"/>
    <property type="match status" value="1"/>
</dbReference>
<dbReference type="Pfam" id="PF00005">
    <property type="entry name" value="ABC_tran"/>
    <property type="match status" value="1"/>
</dbReference>
<sequence length="278" mass="29567">MGAEIIVRGTNLSLSAISPNGRDRIAILHSVNFTIKQGEWITVIGGNGSGKSTLAKVIAGMPLTGVSGRLEKSAKTGPSTPIVLQNPDAGLVGATPWEDVVIMMEQWGSVEGGRIPEAAEDALKRLGLDGRLQQALDTLSGGQKQLTAIAGCLAASPNFIILDEITSMLDPDMSREVYKQVRHLHKAGMTVLWITQKLEELEGSDTVWVMAGGEMAYEGTGLGLFRRSGPGACDSPSERYGFEPPYSVQVGWELEVLGVPAPDIPLYLEKLQGAVGSR</sequence>
<dbReference type="AlphaFoldDB" id="A0A2R5ESL7"/>
<dbReference type="GO" id="GO:0005524">
    <property type="term" value="F:ATP binding"/>
    <property type="evidence" value="ECO:0007669"/>
    <property type="project" value="UniProtKB-KW"/>
</dbReference>
<keyword evidence="7" id="KW-0472">Membrane</keyword>
<keyword evidence="4" id="KW-0547">Nucleotide-binding</keyword>
<evidence type="ECO:0000256" key="2">
    <source>
        <dbReference type="ARBA" id="ARBA00022448"/>
    </source>
</evidence>
<dbReference type="SMART" id="SM00382">
    <property type="entry name" value="AAA"/>
    <property type="match status" value="1"/>
</dbReference>
<evidence type="ECO:0000256" key="5">
    <source>
        <dbReference type="ARBA" id="ARBA00022840"/>
    </source>
</evidence>
<keyword evidence="2" id="KW-0813">Transport</keyword>
<dbReference type="InterPro" id="IPR027417">
    <property type="entry name" value="P-loop_NTPase"/>
</dbReference>